<dbReference type="PROSITE" id="PS00645">
    <property type="entry name" value="COMPLEX1_51K_2"/>
    <property type="match status" value="1"/>
</dbReference>
<organism evidence="7">
    <name type="scientific">candidate division WOR-3 bacterium</name>
    <dbReference type="NCBI Taxonomy" id="2052148"/>
    <lineage>
        <taxon>Bacteria</taxon>
        <taxon>Bacteria division WOR-3</taxon>
    </lineage>
</organism>
<comment type="similarity">
    <text evidence="1">Belongs to the complex I 51 kDa subunit family.</text>
</comment>
<dbReference type="InterPro" id="IPR019575">
    <property type="entry name" value="Nuop51_4Fe4S-bd"/>
</dbReference>
<evidence type="ECO:0000256" key="5">
    <source>
        <dbReference type="ARBA" id="ARBA00023014"/>
    </source>
</evidence>
<dbReference type="PANTHER" id="PTHR43578:SF3">
    <property type="entry name" value="NADH-QUINONE OXIDOREDUCTASE SUBUNIT F"/>
    <property type="match status" value="1"/>
</dbReference>
<dbReference type="InterPro" id="IPR036249">
    <property type="entry name" value="Thioredoxin-like_sf"/>
</dbReference>
<accession>A0A7C6AG61</accession>
<evidence type="ECO:0000256" key="3">
    <source>
        <dbReference type="ARBA" id="ARBA00022723"/>
    </source>
</evidence>
<dbReference type="InterPro" id="IPR017900">
    <property type="entry name" value="4Fe4S_Fe_S_CS"/>
</dbReference>
<dbReference type="SUPFAM" id="SSF140490">
    <property type="entry name" value="Nqo1C-terminal domain-like"/>
    <property type="match status" value="1"/>
</dbReference>
<dbReference type="Gene3D" id="3.10.20.600">
    <property type="match status" value="1"/>
</dbReference>
<evidence type="ECO:0000256" key="1">
    <source>
        <dbReference type="ARBA" id="ARBA00007523"/>
    </source>
</evidence>
<keyword evidence="2" id="KW-0004">4Fe-4S</keyword>
<dbReference type="Gene3D" id="1.20.1440.230">
    <property type="entry name" value="NADH-ubiquinone oxidoreductase 51kDa subunit, iron-sulphur binding domain"/>
    <property type="match status" value="1"/>
</dbReference>
<comment type="caution">
    <text evidence="7">The sequence shown here is derived from an EMBL/GenBank/DDBJ whole genome shotgun (WGS) entry which is preliminary data.</text>
</comment>
<dbReference type="PANTHER" id="PTHR43578">
    <property type="entry name" value="NADH-QUINONE OXIDOREDUCTASE SUBUNIT F"/>
    <property type="match status" value="1"/>
</dbReference>
<name>A0A7C6AG61_UNCW3</name>
<keyword evidence="4" id="KW-0408">Iron</keyword>
<dbReference type="Gene3D" id="3.40.50.11540">
    <property type="entry name" value="NADH-ubiquinone oxidoreductase 51kDa subunit"/>
    <property type="match status" value="1"/>
</dbReference>
<dbReference type="SMART" id="SM00928">
    <property type="entry name" value="NADH_4Fe-4S"/>
    <property type="match status" value="1"/>
</dbReference>
<dbReference type="Gene3D" id="3.30.70.20">
    <property type="match status" value="1"/>
</dbReference>
<dbReference type="SUPFAM" id="SSF142019">
    <property type="entry name" value="Nqo1 FMN-binding domain-like"/>
    <property type="match status" value="1"/>
</dbReference>
<dbReference type="Gene3D" id="3.40.30.10">
    <property type="entry name" value="Glutaredoxin"/>
    <property type="match status" value="1"/>
</dbReference>
<dbReference type="FunFam" id="3.10.20.600:FF:000007">
    <property type="entry name" value="NAD-reducing hydrogenase subunit HoxF"/>
    <property type="match status" value="1"/>
</dbReference>
<dbReference type="Pfam" id="PF01512">
    <property type="entry name" value="Complex1_51K"/>
    <property type="match status" value="1"/>
</dbReference>
<evidence type="ECO:0000313" key="7">
    <source>
        <dbReference type="EMBL" id="HHS63018.1"/>
    </source>
</evidence>
<dbReference type="Pfam" id="PF14697">
    <property type="entry name" value="Fer4_21"/>
    <property type="match status" value="1"/>
</dbReference>
<dbReference type="InterPro" id="IPR001949">
    <property type="entry name" value="NADH-UbQ_OxRdtase_51kDa_CS"/>
</dbReference>
<dbReference type="InterPro" id="IPR019554">
    <property type="entry name" value="Soluble_ligand-bd"/>
</dbReference>
<reference evidence="7" key="1">
    <citation type="journal article" date="2020" name="mSystems">
        <title>Genome- and Community-Level Interaction Insights into Carbon Utilization and Element Cycling Functions of Hydrothermarchaeota in Hydrothermal Sediment.</title>
        <authorList>
            <person name="Zhou Z."/>
            <person name="Liu Y."/>
            <person name="Xu W."/>
            <person name="Pan J."/>
            <person name="Luo Z.H."/>
            <person name="Li M."/>
        </authorList>
    </citation>
    <scope>NUCLEOTIDE SEQUENCE [LARGE SCALE GENOMIC DNA]</scope>
    <source>
        <strain evidence="7">SpSt-783</strain>
    </source>
</reference>
<dbReference type="PROSITE" id="PS51379">
    <property type="entry name" value="4FE4S_FER_2"/>
    <property type="match status" value="2"/>
</dbReference>
<evidence type="ECO:0000259" key="6">
    <source>
        <dbReference type="PROSITE" id="PS51379"/>
    </source>
</evidence>
<dbReference type="FunFam" id="1.20.1440.230:FF:000001">
    <property type="entry name" value="Mitochondrial NADH dehydrogenase flavoprotein 1"/>
    <property type="match status" value="1"/>
</dbReference>
<dbReference type="FunFam" id="3.40.50.11540:FF:000001">
    <property type="entry name" value="NADH dehydrogenase [ubiquinone] flavoprotein 1, mitochondrial"/>
    <property type="match status" value="1"/>
</dbReference>
<sequence>MPKKRAKPKGFRLDLLVCAGTGCVSNRSFLVKEALEKEIAKRGLQNEVRVIATGCQGFCERGPIVIAQPDAIFYQRVTEEDVPYLVEEHLIKGRPAKKLMYVPEKEALPVPKMSDIGFFKHQRLIVLRNRGRLDPENIEEYIAFDGYQALQKVLTSMKPEQVIEEIKKSGLRGRGGAGFPTGRKWELCRSAEGHPKYIICNGDEGDPGAFMDRSVLEADPHSVIEGMLIGAYAIGAQKGFIYVRKEYPLAVKRVEIALKQALEYGLLGEDILGTGFNFNIDVVQGAGAFVCGEETALMAGIEGRVGRPRTRPPYPVENGLWGKPTNINNVETWANVPVIILRGAEWFSSIGTEKSKGTKIFSLVGKINNTGLVEVPMGITLREIIYEIGGGIPNNKAFKAVQTGGPSGGCIPKEHLGLPIDYESLTAVGSMMGSGGMIVMDEDTCMVDVARYFLNFTQQESCGKCVPCRLGTKQMVEILNRICEGNGRDGDIELLEAIGKNVKLASLCGLGQTAPNPVLTTIKYFKDEYIAHIKEKKCPALVCKALISYVIDPDLCTGCVACAKNCPTKAITGEPKKVHKIDQSKCIKCGICLSVCPPKFNAVKKVSPAI</sequence>
<dbReference type="PROSITE" id="PS00198">
    <property type="entry name" value="4FE4S_FER_1"/>
    <property type="match status" value="2"/>
</dbReference>
<gene>
    <name evidence="7" type="primary">nuoF</name>
    <name evidence="7" type="ORF">ENV70_05335</name>
</gene>
<dbReference type="Pfam" id="PF10531">
    <property type="entry name" value="SLBB"/>
    <property type="match status" value="1"/>
</dbReference>
<dbReference type="InterPro" id="IPR017896">
    <property type="entry name" value="4Fe4S_Fe-S-bd"/>
</dbReference>
<dbReference type="CDD" id="cd02980">
    <property type="entry name" value="TRX_Fd_family"/>
    <property type="match status" value="1"/>
</dbReference>
<dbReference type="SUPFAM" id="SSF52833">
    <property type="entry name" value="Thioredoxin-like"/>
    <property type="match status" value="1"/>
</dbReference>
<keyword evidence="3" id="KW-0479">Metal-binding</keyword>
<dbReference type="Pfam" id="PF10589">
    <property type="entry name" value="NADH_4Fe-4S"/>
    <property type="match status" value="1"/>
</dbReference>
<dbReference type="GO" id="GO:0010181">
    <property type="term" value="F:FMN binding"/>
    <property type="evidence" value="ECO:0007669"/>
    <property type="project" value="InterPro"/>
</dbReference>
<feature type="domain" description="4Fe-4S ferredoxin-type" evidence="6">
    <location>
        <begin position="547"/>
        <end position="576"/>
    </location>
</feature>
<dbReference type="GO" id="GO:0051539">
    <property type="term" value="F:4 iron, 4 sulfur cluster binding"/>
    <property type="evidence" value="ECO:0007669"/>
    <property type="project" value="UniProtKB-KW"/>
</dbReference>
<dbReference type="InterPro" id="IPR037207">
    <property type="entry name" value="Nuop51_4Fe4S-bd_sf"/>
</dbReference>
<dbReference type="NCBIfam" id="NF010120">
    <property type="entry name" value="PRK13596.1"/>
    <property type="match status" value="1"/>
</dbReference>
<dbReference type="AlphaFoldDB" id="A0A7C6AG61"/>
<proteinExistence type="inferred from homology"/>
<dbReference type="SUPFAM" id="SSF142984">
    <property type="entry name" value="Nqo1 middle domain-like"/>
    <property type="match status" value="1"/>
</dbReference>
<dbReference type="GO" id="GO:0046872">
    <property type="term" value="F:metal ion binding"/>
    <property type="evidence" value="ECO:0007669"/>
    <property type="project" value="UniProtKB-KW"/>
</dbReference>
<protein>
    <submittedName>
        <fullName evidence="7">NADH-quinone oxidoreductase subunit NuoF</fullName>
    </submittedName>
</protein>
<dbReference type="GO" id="GO:0008137">
    <property type="term" value="F:NADH dehydrogenase (ubiquinone) activity"/>
    <property type="evidence" value="ECO:0007669"/>
    <property type="project" value="InterPro"/>
</dbReference>
<dbReference type="InterPro" id="IPR037225">
    <property type="entry name" value="Nuo51_FMN-bd_sf"/>
</dbReference>
<dbReference type="SUPFAM" id="SSF54862">
    <property type="entry name" value="4Fe-4S ferredoxins"/>
    <property type="match status" value="1"/>
</dbReference>
<evidence type="ECO:0000256" key="4">
    <source>
        <dbReference type="ARBA" id="ARBA00023004"/>
    </source>
</evidence>
<dbReference type="InterPro" id="IPR011538">
    <property type="entry name" value="Nuo51_FMN-bd"/>
</dbReference>
<feature type="domain" description="4Fe-4S ferredoxin-type" evidence="6">
    <location>
        <begin position="577"/>
        <end position="608"/>
    </location>
</feature>
<keyword evidence="5" id="KW-0411">Iron-sulfur</keyword>
<dbReference type="EMBL" id="DTHJ01000112">
    <property type="protein sequence ID" value="HHS63018.1"/>
    <property type="molecule type" value="Genomic_DNA"/>
</dbReference>
<dbReference type="Gene3D" id="6.10.250.1450">
    <property type="match status" value="1"/>
</dbReference>
<evidence type="ECO:0000256" key="2">
    <source>
        <dbReference type="ARBA" id="ARBA00022485"/>
    </source>
</evidence>